<accession>A0ABY3WMB1</accession>
<keyword evidence="2" id="KW-0460">Magnesium</keyword>
<evidence type="ECO:0000313" key="4">
    <source>
        <dbReference type="EMBL" id="UNM11922.1"/>
    </source>
</evidence>
<dbReference type="SFLD" id="SFLDS00005">
    <property type="entry name" value="Isoprenoid_Synthase_Type_I"/>
    <property type="match status" value="1"/>
</dbReference>
<dbReference type="EMBL" id="CP071872">
    <property type="protein sequence ID" value="UNM11922.1"/>
    <property type="molecule type" value="Genomic_DNA"/>
</dbReference>
<evidence type="ECO:0000256" key="1">
    <source>
        <dbReference type="ARBA" id="ARBA00022723"/>
    </source>
</evidence>
<dbReference type="InterPro" id="IPR000092">
    <property type="entry name" value="Polyprenyl_synt"/>
</dbReference>
<protein>
    <submittedName>
        <fullName evidence="4">Polyprenyl synthetase family protein</fullName>
    </submittedName>
</protein>
<dbReference type="InterPro" id="IPR008949">
    <property type="entry name" value="Isoprenoid_synthase_dom_sf"/>
</dbReference>
<dbReference type="PANTHER" id="PTHR12001:SF86">
    <property type="entry name" value="GERANYLGERANYL DIPHOSPHATE SYNTHASE"/>
    <property type="match status" value="1"/>
</dbReference>
<keyword evidence="1" id="KW-0479">Metal-binding</keyword>
<name>A0ABY3WMB1_9ACTN</name>
<dbReference type="Proteomes" id="UP000828924">
    <property type="component" value="Chromosome"/>
</dbReference>
<gene>
    <name evidence="4" type="ORF">J4032_10530</name>
</gene>
<comment type="similarity">
    <text evidence="3">Belongs to the FPP/GGPP synthase family.</text>
</comment>
<organism evidence="4 5">
    <name type="scientific">Streptomyces formicae</name>
    <dbReference type="NCBI Taxonomy" id="1616117"/>
    <lineage>
        <taxon>Bacteria</taxon>
        <taxon>Bacillati</taxon>
        <taxon>Actinomycetota</taxon>
        <taxon>Actinomycetes</taxon>
        <taxon>Kitasatosporales</taxon>
        <taxon>Streptomycetaceae</taxon>
        <taxon>Streptomyces</taxon>
    </lineage>
</organism>
<keyword evidence="3" id="KW-0808">Transferase</keyword>
<evidence type="ECO:0000313" key="5">
    <source>
        <dbReference type="Proteomes" id="UP000828924"/>
    </source>
</evidence>
<dbReference type="InterPro" id="IPR033749">
    <property type="entry name" value="Polyprenyl_synt_CS"/>
</dbReference>
<dbReference type="CDD" id="cd00685">
    <property type="entry name" value="Trans_IPPS_HT"/>
    <property type="match status" value="1"/>
</dbReference>
<dbReference type="PROSITE" id="PS00723">
    <property type="entry name" value="POLYPRENYL_SYNTHASE_1"/>
    <property type="match status" value="1"/>
</dbReference>
<dbReference type="SFLD" id="SFLDG01017">
    <property type="entry name" value="Polyprenyl_Transferase_Like"/>
    <property type="match status" value="1"/>
</dbReference>
<sequence length="341" mass="35134">MTRAPVLVPDPLLRLRPLVEPELKAAVGRLHPTLARMGGYAFGWCAADGTSASAPGGKNVRSALALLAAEAAGGTARVAVPAAVAVELVHGFSLVHDDIMDGDELRRGRPTLWKAFGSGPAVLAGDAMLALALSTVARTGLDTACTELADSLGALMRGQADDLAFESRPFTGPEAVTVDEYLAMARDKTGALLGAGAAMGAAFAGAGSDTVAAYRRFGGELGLAFQAVDDVLGIWGDPRRTGKPAGSDLARGKKTLPLLSALATATPASARLARLLERPLTGDELHIAAALVEEAGGRRHAQDHARTHHRRALHAMKSAAFRPGPAADLTALATCLLRRTA</sequence>
<dbReference type="SUPFAM" id="SSF48576">
    <property type="entry name" value="Terpenoid synthases"/>
    <property type="match status" value="1"/>
</dbReference>
<dbReference type="RefSeq" id="WP_242330511.1">
    <property type="nucleotide sequence ID" value="NZ_CP071872.1"/>
</dbReference>
<dbReference type="Pfam" id="PF00348">
    <property type="entry name" value="polyprenyl_synt"/>
    <property type="match status" value="1"/>
</dbReference>
<evidence type="ECO:0000256" key="2">
    <source>
        <dbReference type="ARBA" id="ARBA00022842"/>
    </source>
</evidence>
<dbReference type="PANTHER" id="PTHR12001">
    <property type="entry name" value="GERANYLGERANYL PYROPHOSPHATE SYNTHASE"/>
    <property type="match status" value="1"/>
</dbReference>
<keyword evidence="5" id="KW-1185">Reference proteome</keyword>
<evidence type="ECO:0000256" key="3">
    <source>
        <dbReference type="RuleBase" id="RU004466"/>
    </source>
</evidence>
<dbReference type="Gene3D" id="1.10.600.10">
    <property type="entry name" value="Farnesyl Diphosphate Synthase"/>
    <property type="match status" value="1"/>
</dbReference>
<proteinExistence type="inferred from homology"/>
<reference evidence="4 5" key="1">
    <citation type="submission" date="2021-03" db="EMBL/GenBank/DDBJ databases">
        <title>Complete genome of Streptomyces formicae strain 1H-GS9 (DSM 100524).</title>
        <authorList>
            <person name="Atanasov K.E."/>
            <person name="Altabella T."/>
            <person name="Ferrer A."/>
        </authorList>
    </citation>
    <scope>NUCLEOTIDE SEQUENCE [LARGE SCALE GENOMIC DNA]</scope>
    <source>
        <strain evidence="4 5">1H-GS9</strain>
    </source>
</reference>